<dbReference type="Proteomes" id="UP001161757">
    <property type="component" value="Unassembled WGS sequence"/>
</dbReference>
<feature type="compositionally biased region" description="Basic and acidic residues" evidence="5">
    <location>
        <begin position="567"/>
        <end position="585"/>
    </location>
</feature>
<comment type="subcellular location">
    <subcellularLocation>
        <location evidence="1">Membrane</location>
        <topology evidence="1">Multi-pass membrane protein</topology>
    </subcellularLocation>
</comment>
<feature type="transmembrane region" description="Helical" evidence="6">
    <location>
        <begin position="224"/>
        <end position="245"/>
    </location>
</feature>
<feature type="transmembrane region" description="Helical" evidence="6">
    <location>
        <begin position="257"/>
        <end position="277"/>
    </location>
</feature>
<evidence type="ECO:0000256" key="5">
    <source>
        <dbReference type="SAM" id="MobiDB-lite"/>
    </source>
</evidence>
<organism evidence="7 8">
    <name type="scientific">Exophiala dermatitidis</name>
    <name type="common">Black yeast-like fungus</name>
    <name type="synonym">Wangiella dermatitidis</name>
    <dbReference type="NCBI Taxonomy" id="5970"/>
    <lineage>
        <taxon>Eukaryota</taxon>
        <taxon>Fungi</taxon>
        <taxon>Dikarya</taxon>
        <taxon>Ascomycota</taxon>
        <taxon>Pezizomycotina</taxon>
        <taxon>Eurotiomycetes</taxon>
        <taxon>Chaetothyriomycetidae</taxon>
        <taxon>Chaetothyriales</taxon>
        <taxon>Herpotrichiellaceae</taxon>
        <taxon>Exophiala</taxon>
    </lineage>
</organism>
<dbReference type="InterPro" id="IPR036259">
    <property type="entry name" value="MFS_trans_sf"/>
</dbReference>
<dbReference type="SUPFAM" id="SSF103473">
    <property type="entry name" value="MFS general substrate transporter"/>
    <property type="match status" value="1"/>
</dbReference>
<evidence type="ECO:0000256" key="1">
    <source>
        <dbReference type="ARBA" id="ARBA00004141"/>
    </source>
</evidence>
<feature type="transmembrane region" description="Helical" evidence="6">
    <location>
        <begin position="100"/>
        <end position="120"/>
    </location>
</feature>
<dbReference type="FunFam" id="1.20.1250.20:FF:000088">
    <property type="entry name" value="MFS multidrug transporter, putative"/>
    <property type="match status" value="1"/>
</dbReference>
<evidence type="ECO:0000313" key="8">
    <source>
        <dbReference type="Proteomes" id="UP001161757"/>
    </source>
</evidence>
<keyword evidence="4 6" id="KW-0472">Membrane</keyword>
<dbReference type="GO" id="GO:0022857">
    <property type="term" value="F:transmembrane transporter activity"/>
    <property type="evidence" value="ECO:0007669"/>
    <property type="project" value="InterPro"/>
</dbReference>
<dbReference type="GO" id="GO:0005886">
    <property type="term" value="C:plasma membrane"/>
    <property type="evidence" value="ECO:0007669"/>
    <property type="project" value="TreeGrafter"/>
</dbReference>
<protein>
    <recommendedName>
        <fullName evidence="9">MFS transporter, DHA1 family, multidrug resistance protein</fullName>
    </recommendedName>
</protein>
<feature type="transmembrane region" description="Helical" evidence="6">
    <location>
        <begin position="514"/>
        <end position="532"/>
    </location>
</feature>
<feature type="transmembrane region" description="Helical" evidence="6">
    <location>
        <begin position="198"/>
        <end position="217"/>
    </location>
</feature>
<sequence>MTRDAGETRASGGLLGSSGLAASLPCLMRTEKDTGAHLSHEKSVNSPPADKEKHLGVTGPELEAYKIDPDRTNRTDGKIELTEDDAYDKLGYTFPECKKWMILVVILLIQTSMNLNASIYANGVDGLSEKYTISKQKARVGQMVFLVCYAFGCELWAPWSEEIGRWPTQQLSLFLVNIWQLPAALAPNFATIVVARGLAGLSTAGGSVTLGVIADLYQPEDSGFQYAVAFVVLSSVGGAPVGAVIGGFVGQYLSLRWIFWMQLCIGGAVQLIHFVLVPETRATILLDREAKRRRKNGDTNVYGPDELKKPRFPMDEFVRIWARPFLMFATEPIVLALSLLSGFSDALLFTFLEAFTPVFKQWNFQPYQVGLAFLSSLIGYVLAYFTYLPVIHHHNKIRANDPDKLSPESRLWWLLFLAPLETIGLFGFAWTSLGPDYGIPWIAPLIFTVLIAMANYGIYKSSIDYMIAAYGPYAASATGGNDLARDFLAGIAALYSTPFYENIGQKYKLEYPSTILACLSVVVIVPIYIFYWKGEWFRDRSKFAQELSAGRKEHVQRRRSTMVAGKGRAEMGEVQNEKQDEKGGRDGGPLGRGGTSGDAGVRHVERV</sequence>
<comment type="caution">
    <text evidence="7">The sequence shown here is derived from an EMBL/GenBank/DDBJ whole genome shotgun (WGS) entry which is preliminary data.</text>
</comment>
<proteinExistence type="predicted"/>
<evidence type="ECO:0000256" key="3">
    <source>
        <dbReference type="ARBA" id="ARBA00022989"/>
    </source>
</evidence>
<feature type="compositionally biased region" description="Gly residues" evidence="5">
    <location>
        <begin position="586"/>
        <end position="597"/>
    </location>
</feature>
<evidence type="ECO:0000256" key="4">
    <source>
        <dbReference type="ARBA" id="ARBA00023136"/>
    </source>
</evidence>
<dbReference type="Gene3D" id="1.20.1250.20">
    <property type="entry name" value="MFS general substrate transporter like domains"/>
    <property type="match status" value="1"/>
</dbReference>
<reference evidence="7" key="1">
    <citation type="submission" date="2023-01" db="EMBL/GenBank/DDBJ databases">
        <title>Exophiala dermititidis isolated from Cystic Fibrosis Patient.</title>
        <authorList>
            <person name="Kurbessoian T."/>
            <person name="Crocker A."/>
            <person name="Murante D."/>
            <person name="Hogan D.A."/>
            <person name="Stajich J.E."/>
        </authorList>
    </citation>
    <scope>NUCLEOTIDE SEQUENCE</scope>
    <source>
        <strain evidence="7">Ex8</strain>
    </source>
</reference>
<evidence type="ECO:0000256" key="6">
    <source>
        <dbReference type="SAM" id="Phobius"/>
    </source>
</evidence>
<evidence type="ECO:0008006" key="9">
    <source>
        <dbReference type="Google" id="ProtNLM"/>
    </source>
</evidence>
<gene>
    <name evidence="7" type="ORF">HRR80_001049</name>
</gene>
<dbReference type="PANTHER" id="PTHR23502:SF3">
    <property type="entry name" value="MAJOR FACILITATOR SUPERFAMILY (MFS) PROFILE DOMAIN-CONTAINING PROTEIN-RELATED"/>
    <property type="match status" value="1"/>
</dbReference>
<dbReference type="AlphaFoldDB" id="A0AAN6EZA4"/>
<dbReference type="InterPro" id="IPR011701">
    <property type="entry name" value="MFS"/>
</dbReference>
<feature type="transmembrane region" description="Helical" evidence="6">
    <location>
        <begin position="333"/>
        <end position="355"/>
    </location>
</feature>
<keyword evidence="2 6" id="KW-0812">Transmembrane</keyword>
<dbReference type="PANTHER" id="PTHR23502">
    <property type="entry name" value="MAJOR FACILITATOR SUPERFAMILY"/>
    <property type="match status" value="1"/>
</dbReference>
<evidence type="ECO:0000256" key="2">
    <source>
        <dbReference type="ARBA" id="ARBA00022692"/>
    </source>
</evidence>
<accession>A0AAN6EZA4</accession>
<feature type="region of interest" description="Disordered" evidence="5">
    <location>
        <begin position="32"/>
        <end position="55"/>
    </location>
</feature>
<feature type="transmembrane region" description="Helical" evidence="6">
    <location>
        <begin position="367"/>
        <end position="390"/>
    </location>
</feature>
<feature type="region of interest" description="Disordered" evidence="5">
    <location>
        <begin position="555"/>
        <end position="607"/>
    </location>
</feature>
<feature type="transmembrane region" description="Helical" evidence="6">
    <location>
        <begin position="439"/>
        <end position="459"/>
    </location>
</feature>
<evidence type="ECO:0000313" key="7">
    <source>
        <dbReference type="EMBL" id="KAJ8994327.1"/>
    </source>
</evidence>
<name>A0AAN6EZA4_EXODE</name>
<keyword evidence="3 6" id="KW-1133">Transmembrane helix</keyword>
<feature type="transmembrane region" description="Helical" evidence="6">
    <location>
        <begin position="411"/>
        <end position="433"/>
    </location>
</feature>
<feature type="region of interest" description="Disordered" evidence="5">
    <location>
        <begin position="1"/>
        <end position="20"/>
    </location>
</feature>
<dbReference type="Pfam" id="PF07690">
    <property type="entry name" value="MFS_1"/>
    <property type="match status" value="1"/>
</dbReference>
<dbReference type="EMBL" id="JAJGCB010000002">
    <property type="protein sequence ID" value="KAJ8994327.1"/>
    <property type="molecule type" value="Genomic_DNA"/>
</dbReference>